<dbReference type="CDD" id="cd00488">
    <property type="entry name" value="PCD_DCoH"/>
    <property type="match status" value="1"/>
</dbReference>
<sequence>MLSFLAPRLVRGQIQTRHPLAHLSRRSGLLSQPSRTLLPPTTATVRSPLPTRMSSNSSSPSPTSQTPPGASTPIFGPNTDAEALTRDLSAFLSTTPWRLSADRMGLERHFRFRTFKDTWAYMTTIAAHSQSARHHPEWTNVYSSLHVRWTTHAPRGLSAKDLAMARLCEAEAAKLGDKVVPVEQPAVAVGSSAEGMECGCGEAKREK</sequence>
<keyword evidence="8" id="KW-1185">Reference proteome</keyword>
<feature type="compositionally biased region" description="Low complexity" evidence="6">
    <location>
        <begin position="47"/>
        <end position="73"/>
    </location>
</feature>
<dbReference type="AlphaFoldDB" id="A0A6A6NN98"/>
<gene>
    <name evidence="7" type="ORF">BDY21DRAFT_356745</name>
</gene>
<protein>
    <recommendedName>
        <fullName evidence="3">4a-hydroxytetrahydrobiopterin dehydratase</fullName>
        <ecNumber evidence="3">4.2.1.96</ecNumber>
    </recommendedName>
    <alternativeName>
        <fullName evidence="5">4-alpha-hydroxy-tetrahydropterin dehydratase</fullName>
    </alternativeName>
</protein>
<accession>A0A6A6NN98</accession>
<evidence type="ECO:0000313" key="7">
    <source>
        <dbReference type="EMBL" id="KAF2453181.1"/>
    </source>
</evidence>
<organism evidence="7 8">
    <name type="scientific">Lineolata rhizophorae</name>
    <dbReference type="NCBI Taxonomy" id="578093"/>
    <lineage>
        <taxon>Eukaryota</taxon>
        <taxon>Fungi</taxon>
        <taxon>Dikarya</taxon>
        <taxon>Ascomycota</taxon>
        <taxon>Pezizomycotina</taxon>
        <taxon>Dothideomycetes</taxon>
        <taxon>Dothideomycetes incertae sedis</taxon>
        <taxon>Lineolatales</taxon>
        <taxon>Lineolataceae</taxon>
        <taxon>Lineolata</taxon>
    </lineage>
</organism>
<evidence type="ECO:0000256" key="3">
    <source>
        <dbReference type="ARBA" id="ARBA00013252"/>
    </source>
</evidence>
<evidence type="ECO:0000256" key="1">
    <source>
        <dbReference type="ARBA" id="ARBA00001554"/>
    </source>
</evidence>
<dbReference type="OrthoDB" id="277398at2759"/>
<dbReference type="GO" id="GO:0008124">
    <property type="term" value="F:4-alpha-hydroxytetrahydrobiopterin dehydratase activity"/>
    <property type="evidence" value="ECO:0007669"/>
    <property type="project" value="UniProtKB-EC"/>
</dbReference>
<evidence type="ECO:0000256" key="4">
    <source>
        <dbReference type="ARBA" id="ARBA00023239"/>
    </source>
</evidence>
<feature type="compositionally biased region" description="Polar residues" evidence="6">
    <location>
        <begin position="29"/>
        <end position="45"/>
    </location>
</feature>
<dbReference type="Gene3D" id="3.30.1360.20">
    <property type="entry name" value="Transcriptional coactivator/pterin dehydratase"/>
    <property type="match status" value="1"/>
</dbReference>
<dbReference type="InterPro" id="IPR036428">
    <property type="entry name" value="PCD_sf"/>
</dbReference>
<dbReference type="EMBL" id="MU001699">
    <property type="protein sequence ID" value="KAF2453181.1"/>
    <property type="molecule type" value="Genomic_DNA"/>
</dbReference>
<dbReference type="Pfam" id="PF01329">
    <property type="entry name" value="Pterin_4a"/>
    <property type="match status" value="1"/>
</dbReference>
<reference evidence="7" key="1">
    <citation type="journal article" date="2020" name="Stud. Mycol.">
        <title>101 Dothideomycetes genomes: a test case for predicting lifestyles and emergence of pathogens.</title>
        <authorList>
            <person name="Haridas S."/>
            <person name="Albert R."/>
            <person name="Binder M."/>
            <person name="Bloem J."/>
            <person name="Labutti K."/>
            <person name="Salamov A."/>
            <person name="Andreopoulos B."/>
            <person name="Baker S."/>
            <person name="Barry K."/>
            <person name="Bills G."/>
            <person name="Bluhm B."/>
            <person name="Cannon C."/>
            <person name="Castanera R."/>
            <person name="Culley D."/>
            <person name="Daum C."/>
            <person name="Ezra D."/>
            <person name="Gonzalez J."/>
            <person name="Henrissat B."/>
            <person name="Kuo A."/>
            <person name="Liang C."/>
            <person name="Lipzen A."/>
            <person name="Lutzoni F."/>
            <person name="Magnuson J."/>
            <person name="Mondo S."/>
            <person name="Nolan M."/>
            <person name="Ohm R."/>
            <person name="Pangilinan J."/>
            <person name="Park H.-J."/>
            <person name="Ramirez L."/>
            <person name="Alfaro M."/>
            <person name="Sun H."/>
            <person name="Tritt A."/>
            <person name="Yoshinaga Y."/>
            <person name="Zwiers L.-H."/>
            <person name="Turgeon B."/>
            <person name="Goodwin S."/>
            <person name="Spatafora J."/>
            <person name="Crous P."/>
            <person name="Grigoriev I."/>
        </authorList>
    </citation>
    <scope>NUCLEOTIDE SEQUENCE</scope>
    <source>
        <strain evidence="7">ATCC 16933</strain>
    </source>
</reference>
<evidence type="ECO:0000256" key="6">
    <source>
        <dbReference type="SAM" id="MobiDB-lite"/>
    </source>
</evidence>
<dbReference type="InterPro" id="IPR001533">
    <property type="entry name" value="Pterin_deHydtase"/>
</dbReference>
<comment type="similarity">
    <text evidence="2">Belongs to the pterin-4-alpha-carbinolamine dehydratase family.</text>
</comment>
<dbReference type="PANTHER" id="PTHR12599:SF0">
    <property type="entry name" value="PTERIN-4-ALPHA-CARBINOLAMINE DEHYDRATASE"/>
    <property type="match status" value="1"/>
</dbReference>
<evidence type="ECO:0000256" key="5">
    <source>
        <dbReference type="ARBA" id="ARBA00030497"/>
    </source>
</evidence>
<dbReference type="GO" id="GO:0006729">
    <property type="term" value="P:tetrahydrobiopterin biosynthetic process"/>
    <property type="evidence" value="ECO:0007669"/>
    <property type="project" value="InterPro"/>
</dbReference>
<dbReference type="SUPFAM" id="SSF55248">
    <property type="entry name" value="PCD-like"/>
    <property type="match status" value="1"/>
</dbReference>
<comment type="catalytic activity">
    <reaction evidence="1">
        <text>(4aS,6R)-4a-hydroxy-L-erythro-5,6,7,8-tetrahydrobiopterin = (6R)-L-erythro-6,7-dihydrobiopterin + H2O</text>
        <dbReference type="Rhea" id="RHEA:11920"/>
        <dbReference type="ChEBI" id="CHEBI:15377"/>
        <dbReference type="ChEBI" id="CHEBI:15642"/>
        <dbReference type="ChEBI" id="CHEBI:43120"/>
        <dbReference type="EC" id="4.2.1.96"/>
    </reaction>
</comment>
<dbReference type="Proteomes" id="UP000799766">
    <property type="component" value="Unassembled WGS sequence"/>
</dbReference>
<evidence type="ECO:0000313" key="8">
    <source>
        <dbReference type="Proteomes" id="UP000799766"/>
    </source>
</evidence>
<feature type="region of interest" description="Disordered" evidence="6">
    <location>
        <begin position="25"/>
        <end position="79"/>
    </location>
</feature>
<evidence type="ECO:0000256" key="2">
    <source>
        <dbReference type="ARBA" id="ARBA00006472"/>
    </source>
</evidence>
<keyword evidence="4" id="KW-0456">Lyase</keyword>
<dbReference type="PANTHER" id="PTHR12599">
    <property type="entry name" value="PTERIN-4-ALPHA-CARBINOLAMINE DEHYDRATASE"/>
    <property type="match status" value="1"/>
</dbReference>
<name>A0A6A6NN98_9PEZI</name>
<dbReference type="EC" id="4.2.1.96" evidence="3"/>
<proteinExistence type="inferred from homology"/>